<dbReference type="EMBL" id="LNCU01000024">
    <property type="protein sequence ID" value="KWV59909.1"/>
    <property type="molecule type" value="Genomic_DNA"/>
</dbReference>
<protein>
    <submittedName>
        <fullName evidence="1">Uncharacterized protein</fullName>
    </submittedName>
</protein>
<accession>A0A109K3S5</accession>
<sequence length="165" mass="18913">MKREQAVQIIDHLRDAFKAMEKAERAIAGLAKEERLRFDDLLGEVVLDLEDKLLLPICEQYPDLLPPEEEVRPPLLCSELPWSEVKLPSSATEDQLDQIILSLLKSRWQKTAMFVTTAEKRFKELGWVISHEATAARLQVLSDLDRIESVGDLGYWANSEVRLKD</sequence>
<dbReference type="RefSeq" id="WP_066501187.1">
    <property type="nucleotide sequence ID" value="NZ_LNCU01000024.1"/>
</dbReference>
<dbReference type="OrthoDB" id="6006919at2"/>
<gene>
    <name evidence="1" type="ORF">AS156_02840</name>
</gene>
<reference evidence="1 2" key="1">
    <citation type="submission" date="2015-11" db="EMBL/GenBank/DDBJ databases">
        <title>Draft Genome Sequence of the Strain BR 10303 (Bradyrhizobium sp.) isolated from nodules of Centrolobium paraense.</title>
        <authorList>
            <person name="Zelli J.E."/>
            <person name="Simoes-Araujo J.L."/>
            <person name="Barauna A.C."/>
            <person name="Silva K."/>
        </authorList>
    </citation>
    <scope>NUCLEOTIDE SEQUENCE [LARGE SCALE GENOMIC DNA]</scope>
    <source>
        <strain evidence="1 2">BR 10303</strain>
    </source>
</reference>
<comment type="caution">
    <text evidence="1">The sequence shown here is derived from an EMBL/GenBank/DDBJ whole genome shotgun (WGS) entry which is preliminary data.</text>
</comment>
<name>A0A109K3S5_9BRAD</name>
<evidence type="ECO:0000313" key="2">
    <source>
        <dbReference type="Proteomes" id="UP000057737"/>
    </source>
</evidence>
<organism evidence="1 2">
    <name type="scientific">Bradyrhizobium macuxiense</name>
    <dbReference type="NCBI Taxonomy" id="1755647"/>
    <lineage>
        <taxon>Bacteria</taxon>
        <taxon>Pseudomonadati</taxon>
        <taxon>Pseudomonadota</taxon>
        <taxon>Alphaproteobacteria</taxon>
        <taxon>Hyphomicrobiales</taxon>
        <taxon>Nitrobacteraceae</taxon>
        <taxon>Bradyrhizobium</taxon>
    </lineage>
</organism>
<evidence type="ECO:0000313" key="1">
    <source>
        <dbReference type="EMBL" id="KWV59909.1"/>
    </source>
</evidence>
<dbReference type="Proteomes" id="UP000057737">
    <property type="component" value="Unassembled WGS sequence"/>
</dbReference>
<keyword evidence="2" id="KW-1185">Reference proteome</keyword>
<dbReference type="AlphaFoldDB" id="A0A109K3S5"/>
<proteinExistence type="predicted"/>